<dbReference type="Pfam" id="PF01564">
    <property type="entry name" value="Spermine_synth"/>
    <property type="match status" value="1"/>
</dbReference>
<sequence length="868" mass="94800">MKPLSDSHSEQTPGIARPVLAGVFFISASALAYQIALTRLFSIIMWHHHAYLVVSVALLGFGASGAVAAIRFNQNQGFSAMTRGLFPSALAFAAALPASYFMGSRLHIEAMQLLGDWKNFCTFLALLGLLAVPFFFAGYVIAVCFQAYSRQAGKLYGFDMLGAALGAAAAPLLLNAAGVNGAAMASAFLAGLAAVCLSAEKKAGKWAAAVLTVLYLLAFLGFNSGRLFWEIPMDLSKQRLTIAYQEDPRLNKVYSLEIPFFGGRHLVYKRSLPDMRRREILHSAIAQLDIWPEHRMHMLGGGEFGLVDYQEVPMRMVTQDGIGPTFLYKDAGDLKKFPSLDDSQISSAYLALKTQGKTRPNVLVIGVGGGIDVMTALFHDAASVTAVEINPAMIRMVTKKYAGYIGHLFSDPRVELINQDGRSFLDRSRDEYDVIQLTGVDTLTALSTGAYTLSENYLYTVEAIENMLDRLSENGMVCYSRPIFSLFGPPRETLRLAVTARTALERAGVKEPWRHIAILQANNWASTMIKKSPFTPEECAALAEFGRKEGFAGVVFAPYLEKGEEQFPLDAFARSRRLFHQALMSDGRELNRLLKESAFNLYPPSDDKPFFFNYYKISNVASWWGHGARGEMKTKFLPDFPAGHMILTAAVIQVSLLAALFILLPVWAWNKRGAPLEGKARTFVYFAALGLGFIFIEICLMQKLILFLGRPTYAVTVVLAGMLFFAGLGAWLSERFPPWTRKRLLTAGAGVLILCCFNAFFPDALTGLLTGLPLPLRMAAAWALIGPTGVVLGLFFPLGIRAAAEKSPPMIAWAWAVNGFFTVLGSVLAIMAAMSFGFSRVLMLAGLIYLIGAAFGLALNGEAQSADG</sequence>
<feature type="transmembrane region" description="Helical" evidence="2">
    <location>
        <begin position="781"/>
        <end position="800"/>
    </location>
</feature>
<accession>A0A1M6CJF7</accession>
<dbReference type="Gene3D" id="3.40.50.150">
    <property type="entry name" value="Vaccinia Virus protein VP39"/>
    <property type="match status" value="1"/>
</dbReference>
<feature type="transmembrane region" description="Helical" evidence="2">
    <location>
        <begin position="682"/>
        <end position="706"/>
    </location>
</feature>
<dbReference type="SUPFAM" id="SSF53335">
    <property type="entry name" value="S-adenosyl-L-methionine-dependent methyltransferases"/>
    <property type="match status" value="1"/>
</dbReference>
<evidence type="ECO:0000256" key="2">
    <source>
        <dbReference type="SAM" id="Phobius"/>
    </source>
</evidence>
<dbReference type="GO" id="GO:0004766">
    <property type="term" value="F:spermidine synthase activity"/>
    <property type="evidence" value="ECO:0007669"/>
    <property type="project" value="TreeGrafter"/>
</dbReference>
<dbReference type="CDD" id="cd02440">
    <property type="entry name" value="AdoMet_MTases"/>
    <property type="match status" value="1"/>
</dbReference>
<keyword evidence="2" id="KW-1133">Transmembrane helix</keyword>
<feature type="transmembrane region" description="Helical" evidence="2">
    <location>
        <begin position="180"/>
        <end position="199"/>
    </location>
</feature>
<feature type="transmembrane region" description="Helical" evidence="2">
    <location>
        <begin position="712"/>
        <end position="732"/>
    </location>
</feature>
<feature type="transmembrane region" description="Helical" evidence="2">
    <location>
        <begin position="645"/>
        <end position="670"/>
    </location>
</feature>
<dbReference type="InterPro" id="IPR029063">
    <property type="entry name" value="SAM-dependent_MTases_sf"/>
</dbReference>
<dbReference type="GO" id="GO:0008295">
    <property type="term" value="P:spermidine biosynthetic process"/>
    <property type="evidence" value="ECO:0007669"/>
    <property type="project" value="UniProtKB-KW"/>
</dbReference>
<evidence type="ECO:0000313" key="4">
    <source>
        <dbReference type="Proteomes" id="UP000183994"/>
    </source>
</evidence>
<dbReference type="RefSeq" id="WP_073472086.1">
    <property type="nucleotide sequence ID" value="NZ_FQZU01000001.1"/>
</dbReference>
<feature type="transmembrane region" description="Helical" evidence="2">
    <location>
        <begin position="123"/>
        <end position="148"/>
    </location>
</feature>
<protein>
    <submittedName>
        <fullName evidence="3">Spermine/spermidine synthase</fullName>
    </submittedName>
</protein>
<dbReference type="PANTHER" id="PTHR11558:SF11">
    <property type="entry name" value="SPERMIDINE SYNTHASE"/>
    <property type="match status" value="1"/>
</dbReference>
<evidence type="ECO:0000256" key="1">
    <source>
        <dbReference type="ARBA" id="ARBA00023066"/>
    </source>
</evidence>
<feature type="transmembrane region" description="Helical" evidence="2">
    <location>
        <begin position="20"/>
        <end position="44"/>
    </location>
</feature>
<name>A0A1M6CJF7_9BACT</name>
<gene>
    <name evidence="3" type="ORF">SAMN02745216_00257</name>
</gene>
<feature type="transmembrane region" description="Helical" evidence="2">
    <location>
        <begin position="155"/>
        <end position="174"/>
    </location>
</feature>
<dbReference type="Proteomes" id="UP000183994">
    <property type="component" value="Unassembled WGS sequence"/>
</dbReference>
<dbReference type="InterPro" id="IPR001045">
    <property type="entry name" value="Spermi_synthase"/>
</dbReference>
<feature type="transmembrane region" description="Helical" evidence="2">
    <location>
        <begin position="50"/>
        <end position="72"/>
    </location>
</feature>
<dbReference type="GO" id="GO:0005829">
    <property type="term" value="C:cytosol"/>
    <property type="evidence" value="ECO:0007669"/>
    <property type="project" value="TreeGrafter"/>
</dbReference>
<keyword evidence="4" id="KW-1185">Reference proteome</keyword>
<proteinExistence type="predicted"/>
<feature type="transmembrane region" description="Helical" evidence="2">
    <location>
        <begin position="812"/>
        <end position="835"/>
    </location>
</feature>
<reference evidence="4" key="1">
    <citation type="submission" date="2016-11" db="EMBL/GenBank/DDBJ databases">
        <authorList>
            <person name="Varghese N."/>
            <person name="Submissions S."/>
        </authorList>
    </citation>
    <scope>NUCLEOTIDE SEQUENCE [LARGE SCALE GENOMIC DNA]</scope>
    <source>
        <strain evidence="4">DSM 16219</strain>
    </source>
</reference>
<keyword evidence="1" id="KW-0745">Spermidine biosynthesis</keyword>
<dbReference type="AlphaFoldDB" id="A0A1M6CJF7"/>
<keyword evidence="2" id="KW-0472">Membrane</keyword>
<feature type="transmembrane region" description="Helical" evidence="2">
    <location>
        <begin position="841"/>
        <end position="859"/>
    </location>
</feature>
<feature type="transmembrane region" description="Helical" evidence="2">
    <location>
        <begin position="744"/>
        <end position="761"/>
    </location>
</feature>
<dbReference type="OrthoDB" id="8540330at2"/>
<feature type="transmembrane region" description="Helical" evidence="2">
    <location>
        <begin position="84"/>
        <end position="103"/>
    </location>
</feature>
<feature type="transmembrane region" description="Helical" evidence="2">
    <location>
        <begin position="206"/>
        <end position="229"/>
    </location>
</feature>
<dbReference type="EMBL" id="FQZU01000001">
    <property type="protein sequence ID" value="SHI61137.1"/>
    <property type="molecule type" value="Genomic_DNA"/>
</dbReference>
<keyword evidence="2" id="KW-0812">Transmembrane</keyword>
<dbReference type="STRING" id="1121393.SAMN02745216_00257"/>
<evidence type="ECO:0000313" key="3">
    <source>
        <dbReference type="EMBL" id="SHI61137.1"/>
    </source>
</evidence>
<organism evidence="3 4">
    <name type="scientific">Desulfatibacillum alkenivorans DSM 16219</name>
    <dbReference type="NCBI Taxonomy" id="1121393"/>
    <lineage>
        <taxon>Bacteria</taxon>
        <taxon>Pseudomonadati</taxon>
        <taxon>Thermodesulfobacteriota</taxon>
        <taxon>Desulfobacteria</taxon>
        <taxon>Desulfobacterales</taxon>
        <taxon>Desulfatibacillaceae</taxon>
        <taxon>Desulfatibacillum</taxon>
    </lineage>
</organism>
<dbReference type="PANTHER" id="PTHR11558">
    <property type="entry name" value="SPERMIDINE/SPERMINE SYNTHASE"/>
    <property type="match status" value="1"/>
</dbReference>